<dbReference type="EMBL" id="JAAWWB010000004">
    <property type="protein sequence ID" value="KAG6783534.1"/>
    <property type="molecule type" value="Genomic_DNA"/>
</dbReference>
<evidence type="ECO:0000313" key="2">
    <source>
        <dbReference type="EMBL" id="KAG6783534.1"/>
    </source>
</evidence>
<evidence type="ECO:0000256" key="1">
    <source>
        <dbReference type="SAM" id="MobiDB-lite"/>
    </source>
</evidence>
<evidence type="ECO:0000313" key="3">
    <source>
        <dbReference type="Proteomes" id="UP000886885"/>
    </source>
</evidence>
<feature type="compositionally biased region" description="Low complexity" evidence="1">
    <location>
        <begin position="1"/>
        <end position="17"/>
    </location>
</feature>
<reference evidence="2" key="1">
    <citation type="journal article" date="2020" name="bioRxiv">
        <title>Hybrid origin of Populus tomentosa Carr. identified through genome sequencing and phylogenomic analysis.</title>
        <authorList>
            <person name="An X."/>
            <person name="Gao K."/>
            <person name="Chen Z."/>
            <person name="Li J."/>
            <person name="Yang X."/>
            <person name="Yang X."/>
            <person name="Zhou J."/>
            <person name="Guo T."/>
            <person name="Zhao T."/>
            <person name="Huang S."/>
            <person name="Miao D."/>
            <person name="Khan W.U."/>
            <person name="Rao P."/>
            <person name="Ye M."/>
            <person name="Lei B."/>
            <person name="Liao W."/>
            <person name="Wang J."/>
            <person name="Ji L."/>
            <person name="Li Y."/>
            <person name="Guo B."/>
            <person name="Mustafa N.S."/>
            <person name="Li S."/>
            <person name="Yun Q."/>
            <person name="Keller S.R."/>
            <person name="Mao J."/>
            <person name="Zhang R."/>
            <person name="Strauss S.H."/>
        </authorList>
    </citation>
    <scope>NUCLEOTIDE SEQUENCE</scope>
    <source>
        <strain evidence="2">GM15</strain>
        <tissue evidence="2">Leaf</tissue>
    </source>
</reference>
<keyword evidence="3" id="KW-1185">Reference proteome</keyword>
<proteinExistence type="predicted"/>
<organism evidence="2 3">
    <name type="scientific">Populus tomentosa</name>
    <name type="common">Chinese white poplar</name>
    <dbReference type="NCBI Taxonomy" id="118781"/>
    <lineage>
        <taxon>Eukaryota</taxon>
        <taxon>Viridiplantae</taxon>
        <taxon>Streptophyta</taxon>
        <taxon>Embryophyta</taxon>
        <taxon>Tracheophyta</taxon>
        <taxon>Spermatophyta</taxon>
        <taxon>Magnoliopsida</taxon>
        <taxon>eudicotyledons</taxon>
        <taxon>Gunneridae</taxon>
        <taxon>Pentapetalae</taxon>
        <taxon>rosids</taxon>
        <taxon>fabids</taxon>
        <taxon>Malpighiales</taxon>
        <taxon>Salicaceae</taxon>
        <taxon>Saliceae</taxon>
        <taxon>Populus</taxon>
    </lineage>
</organism>
<protein>
    <submittedName>
        <fullName evidence="2">Uncharacterized protein</fullName>
    </submittedName>
</protein>
<accession>A0A8X8D9F1</accession>
<sequence>MASLSMILSSSNFSSRSDVFGNKLFNGRSLAMKGSGREWDGSKRVLKEARVKAKIGGRSGKVQRDPDEREAADKDDREESRGSKGSVRGRRDIRRVQGGMGRSRGGEPSKG</sequence>
<name>A0A8X8D9F1_POPTO</name>
<dbReference type="AlphaFoldDB" id="A0A8X8D9F1"/>
<feature type="region of interest" description="Disordered" evidence="1">
    <location>
        <begin position="1"/>
        <end position="21"/>
    </location>
</feature>
<gene>
    <name evidence="2" type="ORF">POTOM_009188</name>
</gene>
<feature type="compositionally biased region" description="Basic and acidic residues" evidence="1">
    <location>
        <begin position="62"/>
        <end position="82"/>
    </location>
</feature>
<comment type="caution">
    <text evidence="2">The sequence shown here is derived from an EMBL/GenBank/DDBJ whole genome shotgun (WGS) entry which is preliminary data.</text>
</comment>
<dbReference type="OrthoDB" id="10470190at2759"/>
<dbReference type="Proteomes" id="UP000886885">
    <property type="component" value="Chromosome 2D"/>
</dbReference>
<feature type="region of interest" description="Disordered" evidence="1">
    <location>
        <begin position="50"/>
        <end position="111"/>
    </location>
</feature>